<dbReference type="EMBL" id="KQ964254">
    <property type="protein sequence ID" value="KXJ89839.1"/>
    <property type="molecule type" value="Genomic_DNA"/>
</dbReference>
<comment type="subcellular location">
    <subcellularLocation>
        <location evidence="1">Membrane</location>
        <topology evidence="1">Multi-pass membrane protein</topology>
    </subcellularLocation>
</comment>
<keyword evidence="4" id="KW-1133">Transmembrane helix</keyword>
<dbReference type="AlphaFoldDB" id="A0A136IYH5"/>
<keyword evidence="3" id="KW-0812">Transmembrane</keyword>
<name>A0A136IYH5_9PEZI</name>
<dbReference type="GO" id="GO:0140107">
    <property type="term" value="F:high-affinity potassium ion transmembrane transporter activity"/>
    <property type="evidence" value="ECO:0007669"/>
    <property type="project" value="TreeGrafter"/>
</dbReference>
<keyword evidence="9" id="KW-1185">Reference proteome</keyword>
<reference evidence="9" key="1">
    <citation type="submission" date="2016-02" db="EMBL/GenBank/DDBJ databases">
        <title>Draft genome sequence of Microdochium bolleyi, a fungal endophyte of beachgrass.</title>
        <authorList>
            <consortium name="DOE Joint Genome Institute"/>
            <person name="David A.S."/>
            <person name="May G."/>
            <person name="Haridas S."/>
            <person name="Lim J."/>
            <person name="Wang M."/>
            <person name="Labutti K."/>
            <person name="Lipzen A."/>
            <person name="Barry K."/>
            <person name="Grigoriev I.V."/>
        </authorList>
    </citation>
    <scope>NUCLEOTIDE SEQUENCE [LARGE SCALE GENOMIC DNA]</scope>
    <source>
        <strain evidence="9">J235TASD1</strain>
    </source>
</reference>
<feature type="region of interest" description="Disordered" evidence="7">
    <location>
        <begin position="171"/>
        <end position="291"/>
    </location>
</feature>
<evidence type="ECO:0000313" key="8">
    <source>
        <dbReference type="EMBL" id="KXJ89839.1"/>
    </source>
</evidence>
<gene>
    <name evidence="8" type="ORF">Micbo1qcDRAFT_165218</name>
</gene>
<evidence type="ECO:0000256" key="6">
    <source>
        <dbReference type="ARBA" id="ARBA00023136"/>
    </source>
</evidence>
<evidence type="ECO:0000256" key="3">
    <source>
        <dbReference type="ARBA" id="ARBA00022692"/>
    </source>
</evidence>
<evidence type="ECO:0000256" key="5">
    <source>
        <dbReference type="ARBA" id="ARBA00023065"/>
    </source>
</evidence>
<evidence type="ECO:0000256" key="7">
    <source>
        <dbReference type="SAM" id="MobiDB-lite"/>
    </source>
</evidence>
<dbReference type="Proteomes" id="UP000070501">
    <property type="component" value="Unassembled WGS sequence"/>
</dbReference>
<keyword evidence="5" id="KW-0406">Ion transport</keyword>
<dbReference type="GO" id="GO:0005886">
    <property type="term" value="C:plasma membrane"/>
    <property type="evidence" value="ECO:0007669"/>
    <property type="project" value="TreeGrafter"/>
</dbReference>
<evidence type="ECO:0000256" key="2">
    <source>
        <dbReference type="ARBA" id="ARBA00022448"/>
    </source>
</evidence>
<evidence type="ECO:0000313" key="9">
    <source>
        <dbReference type="Proteomes" id="UP000070501"/>
    </source>
</evidence>
<feature type="compositionally biased region" description="Polar residues" evidence="7">
    <location>
        <begin position="225"/>
        <end position="234"/>
    </location>
</feature>
<dbReference type="Pfam" id="PF02386">
    <property type="entry name" value="TrkH"/>
    <property type="match status" value="1"/>
</dbReference>
<evidence type="ECO:0000256" key="1">
    <source>
        <dbReference type="ARBA" id="ARBA00004141"/>
    </source>
</evidence>
<proteinExistence type="predicted"/>
<evidence type="ECO:0000256" key="4">
    <source>
        <dbReference type="ARBA" id="ARBA00022989"/>
    </source>
</evidence>
<dbReference type="OrthoDB" id="9999863at2759"/>
<dbReference type="PANTHER" id="PTHR31064">
    <property type="entry name" value="POTASSIUM TRANSPORT PROTEIN DDB_G0292412-RELATED"/>
    <property type="match status" value="1"/>
</dbReference>
<dbReference type="GO" id="GO:1990573">
    <property type="term" value="P:potassium ion import across plasma membrane"/>
    <property type="evidence" value="ECO:0007669"/>
    <property type="project" value="TreeGrafter"/>
</dbReference>
<keyword evidence="6" id="KW-0472">Membrane</keyword>
<dbReference type="STRING" id="196109.A0A136IYH5"/>
<protein>
    <submittedName>
        <fullName evidence="8">Cation transport protein-domain-containing protein</fullName>
    </submittedName>
</protein>
<dbReference type="InterPro" id="IPR051143">
    <property type="entry name" value="TrkH_K-transport"/>
</dbReference>
<dbReference type="PANTHER" id="PTHR31064:SF37">
    <property type="entry name" value="TRANSPORTER, PUTATIVE (EUROFUNG)-RELATED"/>
    <property type="match status" value="1"/>
</dbReference>
<organism evidence="8 9">
    <name type="scientific">Microdochium bolleyi</name>
    <dbReference type="NCBI Taxonomy" id="196109"/>
    <lineage>
        <taxon>Eukaryota</taxon>
        <taxon>Fungi</taxon>
        <taxon>Dikarya</taxon>
        <taxon>Ascomycota</taxon>
        <taxon>Pezizomycotina</taxon>
        <taxon>Sordariomycetes</taxon>
        <taxon>Xylariomycetidae</taxon>
        <taxon>Xylariales</taxon>
        <taxon>Microdochiaceae</taxon>
        <taxon>Microdochium</taxon>
    </lineage>
</organism>
<keyword evidence="2" id="KW-0813">Transport</keyword>
<accession>A0A136IYH5</accession>
<feature type="compositionally biased region" description="Basic and acidic residues" evidence="7">
    <location>
        <begin position="171"/>
        <end position="186"/>
    </location>
</feature>
<dbReference type="GO" id="GO:0030007">
    <property type="term" value="P:intracellular potassium ion homeostasis"/>
    <property type="evidence" value="ECO:0007669"/>
    <property type="project" value="TreeGrafter"/>
</dbReference>
<sequence>MSPQWWQDWCETHPEFCDAAAARWKRLRPYLPPVNFITLHYAYFILVSLVGSGIFYGASDPPHSVGWWDSLFLVVSALTGSGLNTINLSQLTTFQQVELAVLMIIGSQVLVSYVTIAYRKGVFEDRFQDLVEAERAKRKSSARTHKTGAAVGLAGAMFGLQVMSSFGGAKAREAAEKDAAELEQQLHHHHHHQHNPASPVSRREGASPLAKTHSDGSAAADDHITTGSPVQHQQRIGFLEPIRERAPADANKDRPQSATTGHSIYAVHSRPQDHPPLRRRAQTGDPKISTTTTTEDFNVQTFLKQEKHSIGRNGQFFNLSEEKREYLGGVEYRALKFLSHFVLAYFVLWQVFGAIALGAWMSVYAIDTSAVNAQNPWWAGIFLAISAYNNAGFTLLDAGFIPFQSSYFLLTVVAVLSLAGPAAFPVFMRLIIWTMSKLMEMFAWNKSDEYGIWKEGFDFILKFPRRVYTSLFPARDTWMFVATFGTFVMVDWVLILVLSIGNPVMEAIPLGQRIFNALFEGFSIPSGGYAIFPVSNMYSDVLVLWLVIFYTAAYPHIITMRKTNVYEERSLGIYEGDHTEIEQLHSASSSLFDVDGAIAAEDGLPGLPVTANDNWDTASRAGSTKSIKKLYAVGRRGTAFMGRQLQRRMTAFQGVGVAPMPRTTMNTSPPTLLYTTNTNNTNPRSSGVGPGLRRSATIDFSNKATPSIRPESIHSLNRHAPTTAAPSLVSQQVRGQLSFDVWFLGLALFLVTLIETRHTLESPVAFSVFNILFEIVSGYTNIGISVGIPDQSYSMSGGFYTGSKIIMVIVMLRGRHRGLPVALDRAVKMPAKRLEDLEEDDAEIRNSMSSAGGGDRILGLFGRD</sequence>
<feature type="compositionally biased region" description="Basic and acidic residues" evidence="7">
    <location>
        <begin position="241"/>
        <end position="255"/>
    </location>
</feature>
<dbReference type="InterPro" id="IPR003445">
    <property type="entry name" value="Cat_transpt"/>
</dbReference>
<dbReference type="InParanoid" id="A0A136IYH5"/>